<dbReference type="RefSeq" id="WP_100706569.1">
    <property type="nucleotide sequence ID" value="NZ_NPDL01000001.1"/>
</dbReference>
<dbReference type="PANTHER" id="PTHR20854">
    <property type="entry name" value="INOSITOL MONOPHOSPHATASE"/>
    <property type="match status" value="1"/>
</dbReference>
<proteinExistence type="predicted"/>
<dbReference type="OrthoDB" id="343566at2"/>
<dbReference type="CDD" id="cd01637">
    <property type="entry name" value="IMPase_like"/>
    <property type="match status" value="1"/>
</dbReference>
<dbReference type="GO" id="GO:0006020">
    <property type="term" value="P:inositol metabolic process"/>
    <property type="evidence" value="ECO:0007669"/>
    <property type="project" value="TreeGrafter"/>
</dbReference>
<sequence length="259" mass="28723">MTDLSKILSVFKFASKSAGIEILKLFGKESEFDLKDPMQVLTQADLDSHRVLEEILKKEFPGVPLVMEEQNNSEPLPKTFIVCDELDGTTLFSRGIKEFSVILSYVENGSPKVGCIYFPALDTYLTSQRGEGTFINDRKILLKQGGSLDRSVLSLEINNTFQDEDYRWITSASKNTLATRALAATGAGFLELLEGKTDLFMNLSGAKIWDFAAGVLALEEAGGVALDKAGDPLKWDKIHMSALLSRDPDFLKEVYRLKP</sequence>
<feature type="binding site" evidence="1">
    <location>
        <position position="68"/>
    </location>
    <ligand>
        <name>Mg(2+)</name>
        <dbReference type="ChEBI" id="CHEBI:18420"/>
        <label>1</label>
        <note>catalytic</note>
    </ligand>
</feature>
<evidence type="ECO:0000313" key="3">
    <source>
        <dbReference type="Proteomes" id="UP000232196"/>
    </source>
</evidence>
<dbReference type="EMBL" id="NPDN01000004">
    <property type="protein sequence ID" value="PJZ25934.1"/>
    <property type="molecule type" value="Genomic_DNA"/>
</dbReference>
<gene>
    <name evidence="2" type="ORF">CH357_09980</name>
</gene>
<dbReference type="InterPro" id="IPR000760">
    <property type="entry name" value="Inositol_monophosphatase-like"/>
</dbReference>
<dbReference type="Gene3D" id="3.40.190.80">
    <property type="match status" value="1"/>
</dbReference>
<feature type="binding site" evidence="1">
    <location>
        <position position="84"/>
    </location>
    <ligand>
        <name>Mg(2+)</name>
        <dbReference type="ChEBI" id="CHEBI:18420"/>
        <label>1</label>
        <note>catalytic</note>
    </ligand>
</feature>
<evidence type="ECO:0000256" key="1">
    <source>
        <dbReference type="PIRSR" id="PIRSR600760-2"/>
    </source>
</evidence>
<dbReference type="SUPFAM" id="SSF56655">
    <property type="entry name" value="Carbohydrate phosphatase"/>
    <property type="match status" value="1"/>
</dbReference>
<dbReference type="Gene3D" id="3.30.540.10">
    <property type="entry name" value="Fructose-1,6-Bisphosphatase, subunit A, domain 1"/>
    <property type="match status" value="1"/>
</dbReference>
<dbReference type="GO" id="GO:0046872">
    <property type="term" value="F:metal ion binding"/>
    <property type="evidence" value="ECO:0007669"/>
    <property type="project" value="UniProtKB-KW"/>
</dbReference>
<dbReference type="PANTHER" id="PTHR20854:SF4">
    <property type="entry name" value="INOSITOL-1-MONOPHOSPHATASE-RELATED"/>
    <property type="match status" value="1"/>
</dbReference>
<reference evidence="2 3" key="1">
    <citation type="submission" date="2017-07" db="EMBL/GenBank/DDBJ databases">
        <title>Leptospira spp. isolated from tropical soils.</title>
        <authorList>
            <person name="Thibeaux R."/>
            <person name="Iraola G."/>
            <person name="Ferres I."/>
            <person name="Bierque E."/>
            <person name="Girault D."/>
            <person name="Soupe-Gilbert M.-E."/>
            <person name="Picardeau M."/>
            <person name="Goarant C."/>
        </authorList>
    </citation>
    <scope>NUCLEOTIDE SEQUENCE [LARGE SCALE GENOMIC DNA]</scope>
    <source>
        <strain evidence="2 3">MCA1-C-A1</strain>
    </source>
</reference>
<organism evidence="2 3">
    <name type="scientific">Leptospira hartskeerlii</name>
    <dbReference type="NCBI Taxonomy" id="2023177"/>
    <lineage>
        <taxon>Bacteria</taxon>
        <taxon>Pseudomonadati</taxon>
        <taxon>Spirochaetota</taxon>
        <taxon>Spirochaetia</taxon>
        <taxon>Leptospirales</taxon>
        <taxon>Leptospiraceae</taxon>
        <taxon>Leptospira</taxon>
    </lineage>
</organism>
<protein>
    <submittedName>
        <fullName evidence="2">Inositol monophosphatase</fullName>
    </submittedName>
</protein>
<comment type="caution">
    <text evidence="2">The sequence shown here is derived from an EMBL/GenBank/DDBJ whole genome shotgun (WGS) entry which is preliminary data.</text>
</comment>
<dbReference type="GO" id="GO:0008934">
    <property type="term" value="F:inositol monophosphate 1-phosphatase activity"/>
    <property type="evidence" value="ECO:0007669"/>
    <property type="project" value="TreeGrafter"/>
</dbReference>
<name>A0A2M9XE64_9LEPT</name>
<feature type="binding site" evidence="1">
    <location>
        <position position="87"/>
    </location>
    <ligand>
        <name>Mg(2+)</name>
        <dbReference type="ChEBI" id="CHEBI:18420"/>
        <label>1</label>
        <note>catalytic</note>
    </ligand>
</feature>
<dbReference type="PRINTS" id="PR00377">
    <property type="entry name" value="IMPHPHTASES"/>
</dbReference>
<dbReference type="GO" id="GO:0007165">
    <property type="term" value="P:signal transduction"/>
    <property type="evidence" value="ECO:0007669"/>
    <property type="project" value="TreeGrafter"/>
</dbReference>
<dbReference type="AlphaFoldDB" id="A0A2M9XE64"/>
<feature type="binding site" evidence="1">
    <location>
        <position position="210"/>
    </location>
    <ligand>
        <name>Mg(2+)</name>
        <dbReference type="ChEBI" id="CHEBI:18420"/>
        <label>1</label>
        <note>catalytic</note>
    </ligand>
</feature>
<keyword evidence="1" id="KW-0460">Magnesium</keyword>
<comment type="cofactor">
    <cofactor evidence="1">
        <name>Mg(2+)</name>
        <dbReference type="ChEBI" id="CHEBI:18420"/>
    </cofactor>
</comment>
<accession>A0A2M9XE64</accession>
<feature type="binding site" evidence="1">
    <location>
        <position position="86"/>
    </location>
    <ligand>
        <name>Mg(2+)</name>
        <dbReference type="ChEBI" id="CHEBI:18420"/>
        <label>1</label>
        <note>catalytic</note>
    </ligand>
</feature>
<keyword evidence="3" id="KW-1185">Reference proteome</keyword>
<keyword evidence="1" id="KW-0479">Metal-binding</keyword>
<dbReference type="Pfam" id="PF00459">
    <property type="entry name" value="Inositol_P"/>
    <property type="match status" value="1"/>
</dbReference>
<evidence type="ECO:0000313" key="2">
    <source>
        <dbReference type="EMBL" id="PJZ25934.1"/>
    </source>
</evidence>
<dbReference type="Proteomes" id="UP000232196">
    <property type="component" value="Unassembled WGS sequence"/>
</dbReference>